<accession>A0A4U0XEX9</accession>
<evidence type="ECO:0000256" key="5">
    <source>
        <dbReference type="ARBA" id="ARBA00023163"/>
    </source>
</evidence>
<feature type="transmembrane region" description="Helical" evidence="11">
    <location>
        <begin position="33"/>
        <end position="58"/>
    </location>
</feature>
<dbReference type="InterPro" id="IPR057991">
    <property type="entry name" value="TPR_TAF2_C"/>
</dbReference>
<reference evidence="13 14" key="1">
    <citation type="submission" date="2017-03" db="EMBL/GenBank/DDBJ databases">
        <title>Genomes of endolithic fungi from Antarctica.</title>
        <authorList>
            <person name="Coleine C."/>
            <person name="Masonjones S."/>
            <person name="Stajich J.E."/>
        </authorList>
    </citation>
    <scope>NUCLEOTIDE SEQUENCE [LARGE SCALE GENOMIC DNA]</scope>
    <source>
        <strain evidence="13 14">CCFEE 5184</strain>
    </source>
</reference>
<evidence type="ECO:0000313" key="14">
    <source>
        <dbReference type="Proteomes" id="UP000309340"/>
    </source>
</evidence>
<evidence type="ECO:0000256" key="9">
    <source>
        <dbReference type="PROSITE-ProRule" id="PRU00175"/>
    </source>
</evidence>
<dbReference type="GO" id="GO:0006367">
    <property type="term" value="P:transcription initiation at RNA polymerase II promoter"/>
    <property type="evidence" value="ECO:0007669"/>
    <property type="project" value="TreeGrafter"/>
</dbReference>
<dbReference type="Gene3D" id="1.10.390.10">
    <property type="entry name" value="Neutral Protease Domain 2"/>
    <property type="match status" value="1"/>
</dbReference>
<evidence type="ECO:0000256" key="6">
    <source>
        <dbReference type="ARBA" id="ARBA00023242"/>
    </source>
</evidence>
<dbReference type="SUPFAM" id="SSF57850">
    <property type="entry name" value="RING/U-box"/>
    <property type="match status" value="1"/>
</dbReference>
<dbReference type="SUPFAM" id="SSF55486">
    <property type="entry name" value="Metalloproteases ('zincins'), catalytic domain"/>
    <property type="match status" value="1"/>
</dbReference>
<keyword evidence="11" id="KW-0812">Transmembrane</keyword>
<name>A0A4U0XEX9_9PEZI</name>
<feature type="region of interest" description="Disordered" evidence="10">
    <location>
        <begin position="299"/>
        <end position="324"/>
    </location>
</feature>
<keyword evidence="11" id="KW-1133">Transmembrane helix</keyword>
<dbReference type="InterPro" id="IPR057345">
    <property type="entry name" value="Ig-like_TAF2"/>
</dbReference>
<evidence type="ECO:0000256" key="7">
    <source>
        <dbReference type="ARBA" id="ARBA00025346"/>
    </source>
</evidence>
<keyword evidence="9" id="KW-0479">Metal-binding</keyword>
<evidence type="ECO:0000256" key="3">
    <source>
        <dbReference type="ARBA" id="ARBA00017363"/>
    </source>
</evidence>
<dbReference type="GO" id="GO:0000976">
    <property type="term" value="F:transcription cis-regulatory region binding"/>
    <property type="evidence" value="ECO:0007669"/>
    <property type="project" value="TreeGrafter"/>
</dbReference>
<dbReference type="InterPro" id="IPR027268">
    <property type="entry name" value="Peptidase_M4/M1_CTD_sf"/>
</dbReference>
<dbReference type="Pfam" id="PF25316">
    <property type="entry name" value="TAF2_3rd"/>
    <property type="match status" value="1"/>
</dbReference>
<feature type="region of interest" description="Disordered" evidence="10">
    <location>
        <begin position="1"/>
        <end position="25"/>
    </location>
</feature>
<dbReference type="PROSITE" id="PS50089">
    <property type="entry name" value="ZF_RING_2"/>
    <property type="match status" value="1"/>
</dbReference>
<dbReference type="CDD" id="cd16473">
    <property type="entry name" value="RING-H2_RNF103"/>
    <property type="match status" value="1"/>
</dbReference>
<evidence type="ECO:0000313" key="13">
    <source>
        <dbReference type="EMBL" id="TKA73165.1"/>
    </source>
</evidence>
<dbReference type="PANTHER" id="PTHR15137">
    <property type="entry name" value="TRANSCRIPTION INITIATION FACTOR TFIID"/>
    <property type="match status" value="1"/>
</dbReference>
<evidence type="ECO:0000256" key="2">
    <source>
        <dbReference type="ARBA" id="ARBA00010937"/>
    </source>
</evidence>
<comment type="caution">
    <text evidence="13">The sequence shown here is derived from an EMBL/GenBank/DDBJ whole genome shotgun (WGS) entry which is preliminary data.</text>
</comment>
<proteinExistence type="inferred from homology"/>
<feature type="region of interest" description="Disordered" evidence="10">
    <location>
        <begin position="123"/>
        <end position="146"/>
    </location>
</feature>
<protein>
    <recommendedName>
        <fullName evidence="3">Transcription initiation factor TFIID subunit 2</fullName>
    </recommendedName>
    <alternativeName>
        <fullName evidence="8">TBP-associated factor 2</fullName>
    </alternativeName>
</protein>
<keyword evidence="5" id="KW-0804">Transcription</keyword>
<comment type="subcellular location">
    <subcellularLocation>
        <location evidence="1">Nucleus</location>
    </subcellularLocation>
</comment>
<feature type="region of interest" description="Disordered" evidence="10">
    <location>
        <begin position="172"/>
        <end position="230"/>
    </location>
</feature>
<comment type="function">
    <text evidence="7">Functions as a component of the DNA-binding general transcription factor complex TFIID. Binding of TFIID to a promoter (with or without TATA element) is the initial step in pre-initiation complex (PIC) formation. TFIID plays a key role in the regulation of gene expression by RNA polymerase II through different activities such as transcription activator interaction, core promoter recognition and selectivity, TFIIA and TFIIB interaction, chromatin modification (histone acetylation by TAF1), facilitation of DNA opening and initiation of transcription.</text>
</comment>
<feature type="domain" description="RING-type" evidence="12">
    <location>
        <begin position="250"/>
        <end position="292"/>
    </location>
</feature>
<dbReference type="GO" id="GO:0008270">
    <property type="term" value="F:zinc ion binding"/>
    <property type="evidence" value="ECO:0007669"/>
    <property type="project" value="UniProtKB-KW"/>
</dbReference>
<dbReference type="Gene3D" id="2.60.40.1730">
    <property type="entry name" value="tricorn interacting facor f3 domain"/>
    <property type="match status" value="1"/>
</dbReference>
<dbReference type="SUPFAM" id="SSF63737">
    <property type="entry name" value="Leukotriene A4 hydrolase N-terminal domain"/>
    <property type="match status" value="1"/>
</dbReference>
<dbReference type="Pfam" id="PF25577">
    <property type="entry name" value="TPR_TAF2_C"/>
    <property type="match status" value="1"/>
</dbReference>
<dbReference type="GO" id="GO:0016251">
    <property type="term" value="F:RNA polymerase II general transcription initiation factor activity"/>
    <property type="evidence" value="ECO:0007669"/>
    <property type="project" value="TreeGrafter"/>
</dbReference>
<dbReference type="InterPro" id="IPR001841">
    <property type="entry name" value="Znf_RING"/>
</dbReference>
<dbReference type="InterPro" id="IPR013083">
    <property type="entry name" value="Znf_RING/FYVE/PHD"/>
</dbReference>
<feature type="region of interest" description="Disordered" evidence="10">
    <location>
        <begin position="1881"/>
        <end position="1968"/>
    </location>
</feature>
<keyword evidence="4" id="KW-0805">Transcription regulation</keyword>
<dbReference type="FunFam" id="1.10.390.10:FF:000011">
    <property type="entry name" value="Transcription initiation factor TFIID subunit"/>
    <property type="match status" value="1"/>
</dbReference>
<dbReference type="GO" id="GO:0003682">
    <property type="term" value="F:chromatin binding"/>
    <property type="evidence" value="ECO:0007669"/>
    <property type="project" value="TreeGrafter"/>
</dbReference>
<sequence>MSAPSSTTSAVSSPTAAQQQQQSSGGGPTSSPLLFFVALGFGVVFTNLWIIVGVKYCFRYNQRNRRAQAFNENGDPIDLGAIPRPHRRRREKKLMSMEEVNERFPLTKYKTWCASREAEGLPAAGGVTAPPSRAGSMKDEEGTIGTKDARTSMDTARPATALSIARHDYEHATTAGAERSASPGPAEHASTSDSTQDKIALPQMESARTESDFGQRNTSVVTDGEEELDEDDPIRTAAAPEMLGAPGDACAICLDTLEDDDDVRGLTCGHAFHAACVDPWLTSRRACCPLCKADYYVPKPRSDGEGSTPPTGRRSRLALPTSPPTAWMGGRAGAAFRPHIFLAGPRFFMTEADSEFAAPRGNPFSNAPVAAGQQAQTNTSRWRMPNMQMPRFGRRNVQPVAQHGTVEETGVTPGELEAGGSMMMEGVMGDAPMRAAAEYSVLKQRVDLEIDFAHQSLKGSTEITLQPLVKDLRQIRLHCRQCTPTSIQAGGITAKYEYDDPYRRLRMPRGATVHQQHMLKEKIERSLQPYPLPELVIALPSKLKIQELHLDPVTALPQYDATPSVQKQESDALALVAEPPAVAATGQQQSPQFAPIKLLIEFEASSFRDGIHWIGCGEGDKRYPYMYTKARPLPGNTSCIFPCVDDSTSRCTWELSIKCARTLGDAFRRSKPSTDQSAKPAVPGDVVMANGTDGSSAATLEEEYLIDLGEEDAALELTIVAVGEQVDDVADTEDETRHTVTFSLNDPVTARHVGFAIGPFERVDLSSSRDADEEERLGQSAVKVDGYCLPGRGEELRNTCFPVTGIIDNFAVNYGSFPFSAYQMLFVDDLVHDTMAVAGLSFCNSHLLFPEDIIEPLERNTRVIIRTVADQWMGVSVVAKEPTDAWAVAGIAGYMADLYGKSIFGNNAYRWQQKLAAELVYDLDADRPSIYQHGPLLHLDPSLRDFLDLKSALVLFILDRRLVKASGSTGVQRIVNRIFLNAKTGTLENGELSTAEFQRQCERLSHAKLEPFFQQWIFGAGCPIFEVSQRFNKKKLVVEMIIVQRQMERKTKPPFAPNNFMREIKEHVADVWAPEPQPVFTGPMTIRIHEADGTPYEHIVEIKEQVTKLEIPYNTKYKRLKRSRRQKDRAVATDTNTGEGGEDSLLYCLGDILDSKEDMEEWQLMDWTTDDEERMGQESYEWIRMDADFEWIGKIHLTMPLYMYVSQLQQDRDLVAQYESMRYLILANPHHVSLSILLRTLMDRRYFHGIRAMAADGLAMLAANANVAHEGGERVKALGQYHLGKAFEEMFCFPGETMPRPNDWSDRTNFLLQCAIPRALGRLRDGEGKVPVAVRQFFMDKLRFNDNSDNPYSDCHYVATLMGCLADALVVSHREPQPVYTFAFGEDEPMEPEDPEEPFEKEGILAIERYRRIDEWETTYHNVYSLTALDCLQKLTKAGMVKDKTKEVLQYTRPSNADLVRIAAFRCLTETGVTRKASMMRYLLHSIADEQSPFVRSRLIACFGEALGHLALGDAEPLHTAVPVNAAEMDGLVLEQAASNEARQLEATRKATPDGAIAALKVVLGHDETFKEALWYATTALDTTLDEIAAFCDTAALLYPAIASCKVVLNLPRAYNRCEHRGKGKMVFTQHGPIRTRPIKPLDLEDLQMMRSLGLAYTGPVPVEAVKRRQSSDEGLSLKQLSAQSKQQAVPPGTLSMGPPPSTHPATPSVEKASFKIKIPAVGDKRRVSVDSSSQRAGSPKAVKLSGHAAPSPPRRSPSVASQRRGSTPGSSALSRPPKKKVVKLKLSTSGNARMREITSLPPHLGSAAKVLPPTPVWPQSEPARSITPTMALPVQAMSPGVFPTSSLLQSPSGGTNLFTPSPGPAVSALNLGAFRSYGPPPDTTAASAAPVAPSSDVKEEPAALNPIALPISAKPTSLSTSPPVAPAGGANQSMQPPPPPAAKPKVKIKLGFRRPSAESGGGAGSPQ</sequence>
<evidence type="ECO:0000256" key="4">
    <source>
        <dbReference type="ARBA" id="ARBA00023015"/>
    </source>
</evidence>
<evidence type="ECO:0000259" key="12">
    <source>
        <dbReference type="PROSITE" id="PS50089"/>
    </source>
</evidence>
<gene>
    <name evidence="13" type="ORF">B0A55_07397</name>
</gene>
<keyword evidence="14" id="KW-1185">Reference proteome</keyword>
<feature type="compositionally biased region" description="Low complexity" evidence="10">
    <location>
        <begin position="1677"/>
        <end position="1689"/>
    </location>
</feature>
<feature type="region of interest" description="Disordered" evidence="10">
    <location>
        <begin position="1669"/>
        <end position="1784"/>
    </location>
</feature>
<keyword evidence="6" id="KW-0539">Nucleus</keyword>
<comment type="similarity">
    <text evidence="2">Belongs to the TAF2 family.</text>
</comment>
<evidence type="ECO:0000256" key="11">
    <source>
        <dbReference type="SAM" id="Phobius"/>
    </source>
</evidence>
<keyword evidence="11" id="KW-0472">Membrane</keyword>
<keyword evidence="9" id="KW-0862">Zinc</keyword>
<dbReference type="Pfam" id="PF13639">
    <property type="entry name" value="zf-RING_2"/>
    <property type="match status" value="1"/>
</dbReference>
<keyword evidence="9" id="KW-0863">Zinc-finger</keyword>
<evidence type="ECO:0000256" key="1">
    <source>
        <dbReference type="ARBA" id="ARBA00004123"/>
    </source>
</evidence>
<dbReference type="InterPro" id="IPR042097">
    <property type="entry name" value="Aminopeptidase_N-like_N_sf"/>
</dbReference>
<feature type="region of interest" description="Disordered" evidence="10">
    <location>
        <begin position="669"/>
        <end position="690"/>
    </location>
</feature>
<dbReference type="InterPro" id="IPR037813">
    <property type="entry name" value="TAF2"/>
</dbReference>
<feature type="compositionally biased region" description="Low complexity" evidence="10">
    <location>
        <begin position="1884"/>
        <end position="1896"/>
    </location>
</feature>
<organism evidence="13 14">
    <name type="scientific">Friedmanniomyces simplex</name>
    <dbReference type="NCBI Taxonomy" id="329884"/>
    <lineage>
        <taxon>Eukaryota</taxon>
        <taxon>Fungi</taxon>
        <taxon>Dikarya</taxon>
        <taxon>Ascomycota</taxon>
        <taxon>Pezizomycotina</taxon>
        <taxon>Dothideomycetes</taxon>
        <taxon>Dothideomycetidae</taxon>
        <taxon>Mycosphaerellales</taxon>
        <taxon>Teratosphaeriaceae</taxon>
        <taxon>Friedmanniomyces</taxon>
    </lineage>
</organism>
<dbReference type="Proteomes" id="UP000309340">
    <property type="component" value="Unassembled WGS sequence"/>
</dbReference>
<dbReference type="CDD" id="cd09839">
    <property type="entry name" value="M1_like_TAF2"/>
    <property type="match status" value="1"/>
</dbReference>
<dbReference type="SMART" id="SM00184">
    <property type="entry name" value="RING"/>
    <property type="match status" value="1"/>
</dbReference>
<dbReference type="Gene3D" id="3.30.40.10">
    <property type="entry name" value="Zinc/RING finger domain, C3HC4 (zinc finger)"/>
    <property type="match status" value="1"/>
</dbReference>
<dbReference type="FunFam" id="3.30.40.10:FF:000539">
    <property type="entry name" value="Ring finger domain protein"/>
    <property type="match status" value="1"/>
</dbReference>
<dbReference type="EMBL" id="NAJQ01000275">
    <property type="protein sequence ID" value="TKA73165.1"/>
    <property type="molecule type" value="Genomic_DNA"/>
</dbReference>
<feature type="compositionally biased region" description="Basic and acidic residues" evidence="10">
    <location>
        <begin position="136"/>
        <end position="146"/>
    </location>
</feature>
<dbReference type="OrthoDB" id="308861at2759"/>
<evidence type="ECO:0000256" key="10">
    <source>
        <dbReference type="SAM" id="MobiDB-lite"/>
    </source>
</evidence>
<dbReference type="STRING" id="329884.A0A4U0XEX9"/>
<dbReference type="PANTHER" id="PTHR15137:SF9">
    <property type="entry name" value="TRANSCRIPTION INITIATION FACTOR TFIID SUBUNIT 2"/>
    <property type="match status" value="1"/>
</dbReference>
<evidence type="ECO:0000256" key="8">
    <source>
        <dbReference type="ARBA" id="ARBA00076306"/>
    </source>
</evidence>
<dbReference type="GO" id="GO:0005669">
    <property type="term" value="C:transcription factor TFIID complex"/>
    <property type="evidence" value="ECO:0007669"/>
    <property type="project" value="InterPro"/>
</dbReference>